<proteinExistence type="predicted"/>
<name>A0ACB8U0P4_9APHY</name>
<evidence type="ECO:0000313" key="1">
    <source>
        <dbReference type="EMBL" id="KAI0087922.1"/>
    </source>
</evidence>
<reference evidence="1" key="1">
    <citation type="journal article" date="2021" name="Environ. Microbiol.">
        <title>Gene family expansions and transcriptome signatures uncover fungal adaptations to wood decay.</title>
        <authorList>
            <person name="Hage H."/>
            <person name="Miyauchi S."/>
            <person name="Viragh M."/>
            <person name="Drula E."/>
            <person name="Min B."/>
            <person name="Chaduli D."/>
            <person name="Navarro D."/>
            <person name="Favel A."/>
            <person name="Norest M."/>
            <person name="Lesage-Meessen L."/>
            <person name="Balint B."/>
            <person name="Merenyi Z."/>
            <person name="de Eugenio L."/>
            <person name="Morin E."/>
            <person name="Martinez A.T."/>
            <person name="Baldrian P."/>
            <person name="Stursova M."/>
            <person name="Martinez M.J."/>
            <person name="Novotny C."/>
            <person name="Magnuson J.K."/>
            <person name="Spatafora J.W."/>
            <person name="Maurice S."/>
            <person name="Pangilinan J."/>
            <person name="Andreopoulos W."/>
            <person name="LaButti K."/>
            <person name="Hundley H."/>
            <person name="Na H."/>
            <person name="Kuo A."/>
            <person name="Barry K."/>
            <person name="Lipzen A."/>
            <person name="Henrissat B."/>
            <person name="Riley R."/>
            <person name="Ahrendt S."/>
            <person name="Nagy L.G."/>
            <person name="Grigoriev I.V."/>
            <person name="Martin F."/>
            <person name="Rosso M.N."/>
        </authorList>
    </citation>
    <scope>NUCLEOTIDE SEQUENCE</scope>
    <source>
        <strain evidence="1">CBS 384.51</strain>
    </source>
</reference>
<dbReference type="Proteomes" id="UP001055072">
    <property type="component" value="Unassembled WGS sequence"/>
</dbReference>
<organism evidence="1 2">
    <name type="scientific">Irpex rosettiformis</name>
    <dbReference type="NCBI Taxonomy" id="378272"/>
    <lineage>
        <taxon>Eukaryota</taxon>
        <taxon>Fungi</taxon>
        <taxon>Dikarya</taxon>
        <taxon>Basidiomycota</taxon>
        <taxon>Agaricomycotina</taxon>
        <taxon>Agaricomycetes</taxon>
        <taxon>Polyporales</taxon>
        <taxon>Irpicaceae</taxon>
        <taxon>Irpex</taxon>
    </lineage>
</organism>
<comment type="caution">
    <text evidence="1">The sequence shown here is derived from an EMBL/GenBank/DDBJ whole genome shotgun (WGS) entry which is preliminary data.</text>
</comment>
<evidence type="ECO:0000313" key="2">
    <source>
        <dbReference type="Proteomes" id="UP001055072"/>
    </source>
</evidence>
<gene>
    <name evidence="1" type="ORF">BDY19DRAFT_994348</name>
</gene>
<keyword evidence="2" id="KW-1185">Reference proteome</keyword>
<protein>
    <submittedName>
        <fullName evidence="1">Uncharacterized protein</fullName>
    </submittedName>
</protein>
<sequence length="1156" mass="126856">MSFNVDNTVQAAVAPVDGNQAIGTTQHESDRLNQSKVSKEARFSPVPEHPPVLQRMQRKGGAKNSAPVLGVSQASGSGSQLSPVAEIVHDSPSGVEEVAGPLNDAQPSSTAAARSGLREVETEPMDTTEQTSWVSSSPYPYRMASLSFTAITSDERLGKCELLTKNVILFDRWNMFQADQVEQEDGEHAQSGIWRELDRHLKAGGNVESFVDNELSLYTSREREEFVQSQCRDAFDYLSVLKDELMKYSTKLHIKNYALSKGVEHWRDLCHAVSVMADVMELSTKEAFPNIVSKNFVVGSQKAKDAFRDDAIDTVAYLKRIHQQGVDASAHLRLVGQTLNTMRQETAPTPSYARATHASSAKVVNSAPAPARQQSTPMDTSERRTPAGPSKTVRIVSPSASPSPAPESVPVAAAKRQRKKKIGVAAPPPPPKPRSSSGWLARNGPNKPAAQPKATKAQAEVEETVSPAVQQARNDAPKKRTRSRSPGSSTRPSTPSTLPPAAKKTKTQSASSSSQFDLEDLQCGYANIDMDLLKAIPDNLREEAVRAQGRRIREARLGAAPTPSTSIPPLSNTTKSAPPANASGAGQGGSAVSSSAAVHTPGQPPKKNKGNAPFKGAPVHHARAPFDKGALVVIMFDRDVVPLGRLEASSLNDKVTMCLRQWEKLDSRKNKQVSLDQSLNQCVHSEWAVSTSINLTLKFVYRVADEFLLWLEETLWNWQKSCPKENLNEEEQKLQDQFCDSYPIDARAYRSMPSLWVDGHAILPCVRRVWHYRPLIRLQIPRVPCHVKEDGRPHPRMVGNGPSRSIMSIYDELLPQLSAEVAPLIVPFGSTPKATWVPTTHKAQSHGIVNCFAFEIDKSVLSTLQKVKLIFGGGLTNFELAPAEKNGIPKCSNCHRIGHYTHSCPNRDEVFCAKCVGPHKTEEHNAYCVCCLAERYERGSVIICPESHWVCCNCDETGHAATDVKKCRFLRHLTDRKYLLSHFEQCYAKISVFVGKKAFARVYNEATKSMDRALDKSSSLTSAQRQELSDHAWRVGNPVATRMGYLNRRDFVNRTHETAEAKEKRKRRAADAMDTGDEGAPAARQAIPGPSVQAEDPGAIPSTFPVSEEDITMTPSKRKGKGRASSAVNFNRFRELSEDPIATSEGEDESEAARGT</sequence>
<dbReference type="EMBL" id="MU274915">
    <property type="protein sequence ID" value="KAI0087922.1"/>
    <property type="molecule type" value="Genomic_DNA"/>
</dbReference>
<accession>A0ACB8U0P4</accession>